<keyword evidence="2" id="KW-1185">Reference proteome</keyword>
<protein>
    <submittedName>
        <fullName evidence="1">Uncharacterized protein</fullName>
    </submittedName>
</protein>
<dbReference type="AlphaFoldDB" id="A0A397VVM5"/>
<name>A0A397VVM5_9GLOM</name>
<proteinExistence type="predicted"/>
<organism evidence="1 2">
    <name type="scientific">Gigaspora rosea</name>
    <dbReference type="NCBI Taxonomy" id="44941"/>
    <lineage>
        <taxon>Eukaryota</taxon>
        <taxon>Fungi</taxon>
        <taxon>Fungi incertae sedis</taxon>
        <taxon>Mucoromycota</taxon>
        <taxon>Glomeromycotina</taxon>
        <taxon>Glomeromycetes</taxon>
        <taxon>Diversisporales</taxon>
        <taxon>Gigasporaceae</taxon>
        <taxon>Gigaspora</taxon>
    </lineage>
</organism>
<dbReference type="EMBL" id="QKWP01000129">
    <property type="protein sequence ID" value="RIB26630.1"/>
    <property type="molecule type" value="Genomic_DNA"/>
</dbReference>
<reference evidence="1 2" key="1">
    <citation type="submission" date="2018-06" db="EMBL/GenBank/DDBJ databases">
        <title>Comparative genomics reveals the genomic features of Rhizophagus irregularis, R. cerebriforme, R. diaphanum and Gigaspora rosea, and their symbiotic lifestyle signature.</title>
        <authorList>
            <person name="Morin E."/>
            <person name="San Clemente H."/>
            <person name="Chen E.C.H."/>
            <person name="De La Providencia I."/>
            <person name="Hainaut M."/>
            <person name="Kuo A."/>
            <person name="Kohler A."/>
            <person name="Murat C."/>
            <person name="Tang N."/>
            <person name="Roy S."/>
            <person name="Loubradou J."/>
            <person name="Henrissat B."/>
            <person name="Grigoriev I.V."/>
            <person name="Corradi N."/>
            <person name="Roux C."/>
            <person name="Martin F.M."/>
        </authorList>
    </citation>
    <scope>NUCLEOTIDE SEQUENCE [LARGE SCALE GENOMIC DNA]</scope>
    <source>
        <strain evidence="1 2">DAOM 194757</strain>
    </source>
</reference>
<evidence type="ECO:0000313" key="1">
    <source>
        <dbReference type="EMBL" id="RIB26630.1"/>
    </source>
</evidence>
<sequence>MYQRAVPVITNRIDMRSIGPKGLNRQSPSWVVGMATSVEPSGGLLKLDNQKLFSFVEKLNSGNRTGILLASLKHQIIEIRTGLLFSLVEMSKSED</sequence>
<evidence type="ECO:0000313" key="2">
    <source>
        <dbReference type="Proteomes" id="UP000266673"/>
    </source>
</evidence>
<accession>A0A397VVM5</accession>
<comment type="caution">
    <text evidence="1">The sequence shown here is derived from an EMBL/GenBank/DDBJ whole genome shotgun (WGS) entry which is preliminary data.</text>
</comment>
<gene>
    <name evidence="1" type="ORF">C2G38_2162842</name>
</gene>
<dbReference type="Proteomes" id="UP000266673">
    <property type="component" value="Unassembled WGS sequence"/>
</dbReference>